<keyword evidence="2" id="KW-1185">Reference proteome</keyword>
<evidence type="ECO:0000313" key="1">
    <source>
        <dbReference type="EMBL" id="RIB13485.1"/>
    </source>
</evidence>
<dbReference type="Proteomes" id="UP000266673">
    <property type="component" value="Unassembled WGS sequence"/>
</dbReference>
<sequence length="230" mass="28113">MVYIDNCPVLNDIEWRDNCQFPVIRDGETPSNWKNRIWNQLVNYRNNNKFTDYNKRYLIARKMEFTEGFSYRMAVKVNIAICYSCDQFVYVDKRVGYELYHNYKMEEHWCTNCTGNKYCDICFKEYMELKQKPEVESDIYTRLAIYRYELRIENLINRVKHIRETAKKIRAVKIIQQKWIEIMYKPDSLKAKELAEHYKLLWAVREEMRQYSLRASTLDFISLSFLKESW</sequence>
<comment type="caution">
    <text evidence="1">The sequence shown here is derived from an EMBL/GenBank/DDBJ whole genome shotgun (WGS) entry which is preliminary data.</text>
</comment>
<evidence type="ECO:0000313" key="2">
    <source>
        <dbReference type="Proteomes" id="UP000266673"/>
    </source>
</evidence>
<proteinExistence type="predicted"/>
<dbReference type="AlphaFoldDB" id="A0A397UTM8"/>
<accession>A0A397UTM8</accession>
<organism evidence="1 2">
    <name type="scientific">Gigaspora rosea</name>
    <dbReference type="NCBI Taxonomy" id="44941"/>
    <lineage>
        <taxon>Eukaryota</taxon>
        <taxon>Fungi</taxon>
        <taxon>Fungi incertae sedis</taxon>
        <taxon>Mucoromycota</taxon>
        <taxon>Glomeromycotina</taxon>
        <taxon>Glomeromycetes</taxon>
        <taxon>Diversisporales</taxon>
        <taxon>Gigasporaceae</taxon>
        <taxon>Gigaspora</taxon>
    </lineage>
</organism>
<gene>
    <name evidence="1" type="ORF">C2G38_2248818</name>
</gene>
<reference evidence="1 2" key="1">
    <citation type="submission" date="2018-06" db="EMBL/GenBank/DDBJ databases">
        <title>Comparative genomics reveals the genomic features of Rhizophagus irregularis, R. cerebriforme, R. diaphanum and Gigaspora rosea, and their symbiotic lifestyle signature.</title>
        <authorList>
            <person name="Morin E."/>
            <person name="San Clemente H."/>
            <person name="Chen E.C.H."/>
            <person name="De La Providencia I."/>
            <person name="Hainaut M."/>
            <person name="Kuo A."/>
            <person name="Kohler A."/>
            <person name="Murat C."/>
            <person name="Tang N."/>
            <person name="Roy S."/>
            <person name="Loubradou J."/>
            <person name="Henrissat B."/>
            <person name="Grigoriev I.V."/>
            <person name="Corradi N."/>
            <person name="Roux C."/>
            <person name="Martin F.M."/>
        </authorList>
    </citation>
    <scope>NUCLEOTIDE SEQUENCE [LARGE SCALE GENOMIC DNA]</scope>
    <source>
        <strain evidence="1 2">DAOM 194757</strain>
    </source>
</reference>
<protein>
    <submittedName>
        <fullName evidence="1">Uncharacterized protein</fullName>
    </submittedName>
</protein>
<dbReference type="EMBL" id="QKWP01000919">
    <property type="protein sequence ID" value="RIB13485.1"/>
    <property type="molecule type" value="Genomic_DNA"/>
</dbReference>
<name>A0A397UTM8_9GLOM</name>
<dbReference type="OrthoDB" id="2380925at2759"/>